<keyword evidence="4" id="KW-0175">Coiled coil</keyword>
<keyword evidence="5" id="KW-1133">Transmembrane helix</keyword>
<evidence type="ECO:0000313" key="7">
    <source>
        <dbReference type="EMBL" id="MEK8045486.1"/>
    </source>
</evidence>
<feature type="transmembrane region" description="Helical" evidence="5">
    <location>
        <begin position="7"/>
        <end position="28"/>
    </location>
</feature>
<proteinExistence type="inferred from homology"/>
<keyword evidence="5" id="KW-0812">Transmembrane</keyword>
<dbReference type="Proteomes" id="UP001379945">
    <property type="component" value="Unassembled WGS sequence"/>
</dbReference>
<dbReference type="Gene3D" id="1.10.287.950">
    <property type="entry name" value="Methyl-accepting chemotaxis protein"/>
    <property type="match status" value="1"/>
</dbReference>
<dbReference type="EMBL" id="JBBUTI010000002">
    <property type="protein sequence ID" value="MEK8045486.1"/>
    <property type="molecule type" value="Genomic_DNA"/>
</dbReference>
<evidence type="ECO:0000259" key="6">
    <source>
        <dbReference type="PROSITE" id="PS50111"/>
    </source>
</evidence>
<accession>A0ABU9C1K3</accession>
<organism evidence="7 8">
    <name type="scientific">Ideonella margarita</name>
    <dbReference type="NCBI Taxonomy" id="2984191"/>
    <lineage>
        <taxon>Bacteria</taxon>
        <taxon>Pseudomonadati</taxon>
        <taxon>Pseudomonadota</taxon>
        <taxon>Betaproteobacteria</taxon>
        <taxon>Burkholderiales</taxon>
        <taxon>Sphaerotilaceae</taxon>
        <taxon>Ideonella</taxon>
    </lineage>
</organism>
<feature type="domain" description="Methyl-accepting transducer" evidence="6">
    <location>
        <begin position="259"/>
        <end position="488"/>
    </location>
</feature>
<dbReference type="InterPro" id="IPR051310">
    <property type="entry name" value="MCP_chemotaxis"/>
</dbReference>
<name>A0ABU9C1K3_9BURK</name>
<dbReference type="PANTHER" id="PTHR43531:SF14">
    <property type="entry name" value="METHYL-ACCEPTING CHEMOTAXIS PROTEIN I-RELATED"/>
    <property type="match status" value="1"/>
</dbReference>
<evidence type="ECO:0000256" key="3">
    <source>
        <dbReference type="PROSITE-ProRule" id="PRU00284"/>
    </source>
</evidence>
<dbReference type="SUPFAM" id="SSF58104">
    <property type="entry name" value="Methyl-accepting chemotaxis protein (MCP) signaling domain"/>
    <property type="match status" value="1"/>
</dbReference>
<comment type="similarity">
    <text evidence="2">Belongs to the methyl-accepting chemotaxis (MCP) protein family.</text>
</comment>
<dbReference type="Pfam" id="PF00015">
    <property type="entry name" value="MCPsignal"/>
    <property type="match status" value="1"/>
</dbReference>
<keyword evidence="5" id="KW-0472">Membrane</keyword>
<dbReference type="InterPro" id="IPR004089">
    <property type="entry name" value="MCPsignal_dom"/>
</dbReference>
<keyword evidence="3" id="KW-0807">Transducer</keyword>
<dbReference type="CDD" id="cd11386">
    <property type="entry name" value="MCP_signal"/>
    <property type="match status" value="1"/>
</dbReference>
<feature type="coiled-coil region" evidence="4">
    <location>
        <begin position="69"/>
        <end position="96"/>
    </location>
</feature>
<evidence type="ECO:0000256" key="2">
    <source>
        <dbReference type="ARBA" id="ARBA00029447"/>
    </source>
</evidence>
<dbReference type="PROSITE" id="PS50111">
    <property type="entry name" value="CHEMOTAXIS_TRANSDUC_2"/>
    <property type="match status" value="1"/>
</dbReference>
<reference evidence="7 8" key="1">
    <citation type="submission" date="2024-04" db="EMBL/GenBank/DDBJ databases">
        <title>Novel species of the genus Ideonella isolated from streams.</title>
        <authorList>
            <person name="Lu H."/>
        </authorList>
    </citation>
    <scope>NUCLEOTIDE SEQUENCE [LARGE SCALE GENOMIC DNA]</scope>
    <source>
        <strain evidence="7 8">LYT19W</strain>
    </source>
</reference>
<keyword evidence="8" id="KW-1185">Reference proteome</keyword>
<gene>
    <name evidence="7" type="ORF">AACH00_03890</name>
</gene>
<sequence>MGLKQRIWLLPIAAALIFVLGVSVVAWVSQRTTGTIHQMGAADYPYLDGVTEFAGQLESLVAVVQSAVAEGEKERLKDVEERSKAMSAQLAKLKGLQGKDAEVAALQSQFNDYASATLEAAGILLGAKQGDQAVAVPKMQSAYKTLEASVRKTRDNAKAAMDAGIASAESGVQASLTAMVVVALSVVAALGIGSTVLVRSIWAQIGGEPEYARSVLQKMAGGDLSQHVEVDASHGGSLLSAMREMSEGLAGIVATVRQGSDSMATASQEIASGNQDLSQRTERTASSLQQTASSVTELSGTVHQTADSARTANQLASSAADVAARGGTVVSQVVSTMDEINHSSKKISDIIGVIDGIAFQTNILALNAAVEAARAGEQGRGFAVVAGEVRSLAQRSAEAAREIKSLIGTSVDKVELGARLVADAGNTMNEIVASVQRVSDIIGEITAAAAEQSDGIGQVNNAVGQLDQMTQQNAALVEESAAAAESLKDQAHRLTSVVATFRLPSDAGNHLMLH</sequence>
<protein>
    <submittedName>
        <fullName evidence="7">Methyl-accepting chemotaxis protein</fullName>
    </submittedName>
</protein>
<evidence type="ECO:0000256" key="4">
    <source>
        <dbReference type="SAM" id="Coils"/>
    </source>
</evidence>
<dbReference type="PANTHER" id="PTHR43531">
    <property type="entry name" value="PROTEIN ICFG"/>
    <property type="match status" value="1"/>
</dbReference>
<comment type="caution">
    <text evidence="7">The sequence shown here is derived from an EMBL/GenBank/DDBJ whole genome shotgun (WGS) entry which is preliminary data.</text>
</comment>
<dbReference type="SMART" id="SM00283">
    <property type="entry name" value="MA"/>
    <property type="match status" value="1"/>
</dbReference>
<keyword evidence="1" id="KW-0488">Methylation</keyword>
<evidence type="ECO:0000256" key="5">
    <source>
        <dbReference type="SAM" id="Phobius"/>
    </source>
</evidence>
<evidence type="ECO:0000256" key="1">
    <source>
        <dbReference type="ARBA" id="ARBA00022481"/>
    </source>
</evidence>
<dbReference type="RefSeq" id="WP_341397674.1">
    <property type="nucleotide sequence ID" value="NZ_JBBUTI010000002.1"/>
</dbReference>
<evidence type="ECO:0000313" key="8">
    <source>
        <dbReference type="Proteomes" id="UP001379945"/>
    </source>
</evidence>